<dbReference type="Proteomes" id="UP001604336">
    <property type="component" value="Unassembled WGS sequence"/>
</dbReference>
<evidence type="ECO:0000313" key="2">
    <source>
        <dbReference type="EMBL" id="KAL2523765.1"/>
    </source>
</evidence>
<accession>A0ABD1UFG6</accession>
<protein>
    <submittedName>
        <fullName evidence="2">Uncharacterized protein</fullName>
    </submittedName>
</protein>
<dbReference type="EMBL" id="JBFOLK010000003">
    <property type="protein sequence ID" value="KAL2523765.1"/>
    <property type="molecule type" value="Genomic_DNA"/>
</dbReference>
<comment type="caution">
    <text evidence="2">The sequence shown here is derived from an EMBL/GenBank/DDBJ whole genome shotgun (WGS) entry which is preliminary data.</text>
</comment>
<organism evidence="2 3">
    <name type="scientific">Abeliophyllum distichum</name>
    <dbReference type="NCBI Taxonomy" id="126358"/>
    <lineage>
        <taxon>Eukaryota</taxon>
        <taxon>Viridiplantae</taxon>
        <taxon>Streptophyta</taxon>
        <taxon>Embryophyta</taxon>
        <taxon>Tracheophyta</taxon>
        <taxon>Spermatophyta</taxon>
        <taxon>Magnoliopsida</taxon>
        <taxon>eudicotyledons</taxon>
        <taxon>Gunneridae</taxon>
        <taxon>Pentapetalae</taxon>
        <taxon>asterids</taxon>
        <taxon>lamiids</taxon>
        <taxon>Lamiales</taxon>
        <taxon>Oleaceae</taxon>
        <taxon>Forsythieae</taxon>
        <taxon>Abeliophyllum</taxon>
    </lineage>
</organism>
<dbReference type="AlphaFoldDB" id="A0ABD1UFG6"/>
<sequence>MLRNYKEMMTRRRGGGILFSIFHETSTFVDWQQNVVIIMYQNCNLKKKIRVVSSHSNPKIQKRHRKSRYGQPVSPYYSEEEDDDDIGGDVDDVGDDEFTDDEFAGIKISKADRQPVKDAEFNRNENKAISNSSDINQRVEAELCEGIIDLRKPKALLRTDSLVYLEELNLDERWFPLLDYLSTFGLRNHTLFRFMEGICHPFG</sequence>
<feature type="region of interest" description="Disordered" evidence="1">
    <location>
        <begin position="54"/>
        <end position="87"/>
    </location>
</feature>
<keyword evidence="3" id="KW-1185">Reference proteome</keyword>
<evidence type="ECO:0000256" key="1">
    <source>
        <dbReference type="SAM" id="MobiDB-lite"/>
    </source>
</evidence>
<gene>
    <name evidence="2" type="ORF">Adt_08819</name>
</gene>
<evidence type="ECO:0000313" key="3">
    <source>
        <dbReference type="Proteomes" id="UP001604336"/>
    </source>
</evidence>
<reference evidence="3" key="1">
    <citation type="submission" date="2024-07" db="EMBL/GenBank/DDBJ databases">
        <title>Two chromosome-level genome assemblies of Korean endemic species Abeliophyllum distichum and Forsythia ovata (Oleaceae).</title>
        <authorList>
            <person name="Jang H."/>
        </authorList>
    </citation>
    <scope>NUCLEOTIDE SEQUENCE [LARGE SCALE GENOMIC DNA]</scope>
</reference>
<feature type="compositionally biased region" description="Acidic residues" evidence="1">
    <location>
        <begin position="78"/>
        <end position="87"/>
    </location>
</feature>
<proteinExistence type="predicted"/>
<name>A0ABD1UFG6_9LAMI</name>